<dbReference type="EMBL" id="JAPDGR010001072">
    <property type="protein sequence ID" value="KAJ2985631.1"/>
    <property type="molecule type" value="Genomic_DNA"/>
</dbReference>
<dbReference type="Proteomes" id="UP001143856">
    <property type="component" value="Unassembled WGS sequence"/>
</dbReference>
<name>A0ACC1P2U8_9PEZI</name>
<protein>
    <submittedName>
        <fullName evidence="1">Uncharacterized protein</fullName>
    </submittedName>
</protein>
<organism evidence="1 2">
    <name type="scientific">Xylaria curta</name>
    <dbReference type="NCBI Taxonomy" id="42375"/>
    <lineage>
        <taxon>Eukaryota</taxon>
        <taxon>Fungi</taxon>
        <taxon>Dikarya</taxon>
        <taxon>Ascomycota</taxon>
        <taxon>Pezizomycotina</taxon>
        <taxon>Sordariomycetes</taxon>
        <taxon>Xylariomycetidae</taxon>
        <taxon>Xylariales</taxon>
        <taxon>Xylariaceae</taxon>
        <taxon>Xylaria</taxon>
    </lineage>
</organism>
<comment type="caution">
    <text evidence="1">The sequence shown here is derived from an EMBL/GenBank/DDBJ whole genome shotgun (WGS) entry which is preliminary data.</text>
</comment>
<keyword evidence="2" id="KW-1185">Reference proteome</keyword>
<accession>A0ACC1P2U8</accession>
<proteinExistence type="predicted"/>
<gene>
    <name evidence="1" type="ORF">NUW58_g5430</name>
</gene>
<evidence type="ECO:0000313" key="1">
    <source>
        <dbReference type="EMBL" id="KAJ2985631.1"/>
    </source>
</evidence>
<sequence length="147" mass="16179">MVERGDWFVDEPSTSSEKGRRSSPVVWNVFGLTHNPRVEDWPVMPVEIHQLHIRPADFFTSNPALDMPGRKNDTSVLVPCCGNGVSNGGPHTNGDKSGQVQSSPLAHQQGTSTDIDPKELQNGVEDGKSQKRLSTLSKIFAWKKDSK</sequence>
<reference evidence="1" key="1">
    <citation type="submission" date="2022-10" db="EMBL/GenBank/DDBJ databases">
        <title>Genome Sequence of Xylaria curta.</title>
        <authorList>
            <person name="Buettner E."/>
        </authorList>
    </citation>
    <scope>NUCLEOTIDE SEQUENCE</scope>
    <source>
        <strain evidence="1">Babe10</strain>
    </source>
</reference>
<evidence type="ECO:0000313" key="2">
    <source>
        <dbReference type="Proteomes" id="UP001143856"/>
    </source>
</evidence>